<evidence type="ECO:0000313" key="8">
    <source>
        <dbReference type="Proteomes" id="UP000676967"/>
    </source>
</evidence>
<evidence type="ECO:0000256" key="3">
    <source>
        <dbReference type="ARBA" id="ARBA00022989"/>
    </source>
</evidence>
<gene>
    <name evidence="7" type="ORF">Aiant_00650</name>
</gene>
<evidence type="ECO:0000256" key="1">
    <source>
        <dbReference type="ARBA" id="ARBA00022475"/>
    </source>
</evidence>
<dbReference type="InterPro" id="IPR002035">
    <property type="entry name" value="VWF_A"/>
</dbReference>
<dbReference type="PANTHER" id="PTHR22550">
    <property type="entry name" value="SPORE GERMINATION PROTEIN"/>
    <property type="match status" value="1"/>
</dbReference>
<dbReference type="PANTHER" id="PTHR22550:SF5">
    <property type="entry name" value="LEUCINE ZIPPER PROTEIN 4"/>
    <property type="match status" value="1"/>
</dbReference>
<dbReference type="PROSITE" id="PS50234">
    <property type="entry name" value="VWFA"/>
    <property type="match status" value="1"/>
</dbReference>
<dbReference type="SUPFAM" id="SSF53300">
    <property type="entry name" value="vWA-like"/>
    <property type="match status" value="1"/>
</dbReference>
<dbReference type="Pfam" id="PF13519">
    <property type="entry name" value="VWA_2"/>
    <property type="match status" value="1"/>
</dbReference>
<evidence type="ECO:0000259" key="6">
    <source>
        <dbReference type="PROSITE" id="PS50234"/>
    </source>
</evidence>
<name>A0ABM7LJI6_9ACTN</name>
<keyword evidence="2 5" id="KW-0812">Transmembrane</keyword>
<keyword evidence="3 5" id="KW-1133">Transmembrane helix</keyword>
<dbReference type="InterPro" id="IPR050768">
    <property type="entry name" value="UPF0353/GerABKA_families"/>
</dbReference>
<sequence length="349" mass="36431">MSLSWPWALVALLVVPMLLTARWWFGRRRKRAALTVSSLALIRAAVPGRTAWRRRIPAALFLIGLLVLGTSLARPQTTVAVPRADTSILLAVDVSGSMCSTDVKPNRLAAAGDAARDFILRSDGDTRIGLIAFSGTAAVLVAPTTDKRELMSAVADLKTALGTAIGQAILTSIDAIAEYNPHVAQTGVELVSATTAAAEYEPDTIVVLTDGSNTTGVDPVLAAQEAAARHIRVFTIGFGTTTPGPMVCSAGQVGAGSFSGGPDPGGAASAGPFMEIDEKSLNQVASATGGRYFRAEDAGRLHDVLAGLPREIGLHEQRVEATVWFVLTGTLLVVSGVALALWWSRPRAG</sequence>
<dbReference type="RefSeq" id="WP_189334182.1">
    <property type="nucleotide sequence ID" value="NZ_AP023356.1"/>
</dbReference>
<feature type="domain" description="VWFA" evidence="6">
    <location>
        <begin position="87"/>
        <end position="308"/>
    </location>
</feature>
<protein>
    <submittedName>
        <fullName evidence="7">UPF0353 protein</fullName>
    </submittedName>
</protein>
<feature type="transmembrane region" description="Helical" evidence="5">
    <location>
        <begin position="323"/>
        <end position="343"/>
    </location>
</feature>
<proteinExistence type="predicted"/>
<evidence type="ECO:0000256" key="5">
    <source>
        <dbReference type="SAM" id="Phobius"/>
    </source>
</evidence>
<evidence type="ECO:0000256" key="2">
    <source>
        <dbReference type="ARBA" id="ARBA00022692"/>
    </source>
</evidence>
<keyword evidence="8" id="KW-1185">Reference proteome</keyword>
<dbReference type="SMART" id="SM00327">
    <property type="entry name" value="VWA"/>
    <property type="match status" value="1"/>
</dbReference>
<feature type="transmembrane region" description="Helical" evidence="5">
    <location>
        <begin position="56"/>
        <end position="73"/>
    </location>
</feature>
<feature type="transmembrane region" description="Helical" evidence="5">
    <location>
        <begin position="6"/>
        <end position="25"/>
    </location>
</feature>
<dbReference type="Proteomes" id="UP000676967">
    <property type="component" value="Chromosome"/>
</dbReference>
<organism evidence="7 8">
    <name type="scientific">Actinoplanes ianthinogenes</name>
    <dbReference type="NCBI Taxonomy" id="122358"/>
    <lineage>
        <taxon>Bacteria</taxon>
        <taxon>Bacillati</taxon>
        <taxon>Actinomycetota</taxon>
        <taxon>Actinomycetes</taxon>
        <taxon>Micromonosporales</taxon>
        <taxon>Micromonosporaceae</taxon>
        <taxon>Actinoplanes</taxon>
    </lineage>
</organism>
<evidence type="ECO:0000313" key="7">
    <source>
        <dbReference type="EMBL" id="BCJ39408.1"/>
    </source>
</evidence>
<evidence type="ECO:0000256" key="4">
    <source>
        <dbReference type="ARBA" id="ARBA00023136"/>
    </source>
</evidence>
<dbReference type="EMBL" id="AP023356">
    <property type="protein sequence ID" value="BCJ39408.1"/>
    <property type="molecule type" value="Genomic_DNA"/>
</dbReference>
<dbReference type="Gene3D" id="3.40.50.410">
    <property type="entry name" value="von Willebrand factor, type A domain"/>
    <property type="match status" value="1"/>
</dbReference>
<keyword evidence="4 5" id="KW-0472">Membrane</keyword>
<reference evidence="7 8" key="1">
    <citation type="submission" date="2020-08" db="EMBL/GenBank/DDBJ databases">
        <title>Whole genome shotgun sequence of Actinoplanes ianthinogenes NBRC 13996.</title>
        <authorList>
            <person name="Komaki H."/>
            <person name="Tamura T."/>
        </authorList>
    </citation>
    <scope>NUCLEOTIDE SEQUENCE [LARGE SCALE GENOMIC DNA]</scope>
    <source>
        <strain evidence="7 8">NBRC 13996</strain>
    </source>
</reference>
<accession>A0ABM7LJI6</accession>
<keyword evidence="1" id="KW-1003">Cell membrane</keyword>
<dbReference type="InterPro" id="IPR036465">
    <property type="entry name" value="vWFA_dom_sf"/>
</dbReference>